<keyword evidence="3" id="KW-0735">Signal-anchor</keyword>
<evidence type="ECO:0000259" key="7">
    <source>
        <dbReference type="PROSITE" id="PS51352"/>
    </source>
</evidence>
<evidence type="ECO:0000313" key="9">
    <source>
        <dbReference type="Proteomes" id="UP000448943"/>
    </source>
</evidence>
<dbReference type="CDD" id="cd02966">
    <property type="entry name" value="TlpA_like_family"/>
    <property type="match status" value="1"/>
</dbReference>
<evidence type="ECO:0000256" key="4">
    <source>
        <dbReference type="ARBA" id="ARBA00023157"/>
    </source>
</evidence>
<evidence type="ECO:0000256" key="2">
    <source>
        <dbReference type="ARBA" id="ARBA00022748"/>
    </source>
</evidence>
<evidence type="ECO:0000313" key="8">
    <source>
        <dbReference type="EMBL" id="NBI29538.1"/>
    </source>
</evidence>
<dbReference type="PANTHER" id="PTHR42852:SF6">
    <property type="entry name" value="THIOL:DISULFIDE INTERCHANGE PROTEIN DSBE"/>
    <property type="match status" value="1"/>
</dbReference>
<keyword evidence="6" id="KW-0812">Transmembrane</keyword>
<dbReference type="GO" id="GO:0017004">
    <property type="term" value="P:cytochrome complex assembly"/>
    <property type="evidence" value="ECO:0007669"/>
    <property type="project" value="UniProtKB-KW"/>
</dbReference>
<dbReference type="AlphaFoldDB" id="A0A6N9Q401"/>
<dbReference type="SUPFAM" id="SSF52833">
    <property type="entry name" value="Thioredoxin-like"/>
    <property type="match status" value="1"/>
</dbReference>
<dbReference type="PANTHER" id="PTHR42852">
    <property type="entry name" value="THIOL:DISULFIDE INTERCHANGE PROTEIN DSBE"/>
    <property type="match status" value="1"/>
</dbReference>
<keyword evidence="6" id="KW-0472">Membrane</keyword>
<dbReference type="GO" id="GO:0016209">
    <property type="term" value="F:antioxidant activity"/>
    <property type="evidence" value="ECO:0007669"/>
    <property type="project" value="InterPro"/>
</dbReference>
<name>A0A6N9Q401_9BACL</name>
<dbReference type="InterPro" id="IPR050553">
    <property type="entry name" value="Thioredoxin_ResA/DsbE_sf"/>
</dbReference>
<feature type="transmembrane region" description="Helical" evidence="6">
    <location>
        <begin position="6"/>
        <end position="25"/>
    </location>
</feature>
<comment type="caution">
    <text evidence="8">The sequence shown here is derived from an EMBL/GenBank/DDBJ whole genome shotgun (WGS) entry which is preliminary data.</text>
</comment>
<comment type="subcellular location">
    <subcellularLocation>
        <location evidence="1">Cell envelope</location>
    </subcellularLocation>
</comment>
<dbReference type="RefSeq" id="WP_160646341.1">
    <property type="nucleotide sequence ID" value="NZ_SIJB01000025.1"/>
</dbReference>
<keyword evidence="2" id="KW-0201">Cytochrome c-type biogenesis</keyword>
<dbReference type="InterPro" id="IPR013766">
    <property type="entry name" value="Thioredoxin_domain"/>
</dbReference>
<sequence length="171" mass="19906">MNKNGILWVIIIFVVGVLFILANGLRGVEVPEIGELAYDFKLYSTDDEIYRLSDFKGQYVVLNFFATWCFPCQDEEPELEKFHQTYEEQYPLLIIDRSEPKSRILEFKKEYDSTTTYLMDKDDKVSQYYGVRGQPETFIINPEGFLIEKIIGPTTSEDLASKIYLAILNNK</sequence>
<dbReference type="InterPro" id="IPR036249">
    <property type="entry name" value="Thioredoxin-like_sf"/>
</dbReference>
<evidence type="ECO:0000256" key="5">
    <source>
        <dbReference type="ARBA" id="ARBA00023284"/>
    </source>
</evidence>
<feature type="domain" description="Thioredoxin" evidence="7">
    <location>
        <begin position="31"/>
        <end position="169"/>
    </location>
</feature>
<keyword evidence="5" id="KW-0676">Redox-active center</keyword>
<dbReference type="GO" id="GO:0030313">
    <property type="term" value="C:cell envelope"/>
    <property type="evidence" value="ECO:0007669"/>
    <property type="project" value="UniProtKB-SubCell"/>
</dbReference>
<dbReference type="InterPro" id="IPR000866">
    <property type="entry name" value="AhpC/TSA"/>
</dbReference>
<dbReference type="EMBL" id="SIJB01000025">
    <property type="protein sequence ID" value="NBI29538.1"/>
    <property type="molecule type" value="Genomic_DNA"/>
</dbReference>
<dbReference type="Pfam" id="PF00578">
    <property type="entry name" value="AhpC-TSA"/>
    <property type="match status" value="1"/>
</dbReference>
<evidence type="ECO:0000256" key="3">
    <source>
        <dbReference type="ARBA" id="ARBA00022968"/>
    </source>
</evidence>
<keyword evidence="9" id="KW-1185">Reference proteome</keyword>
<evidence type="ECO:0000256" key="1">
    <source>
        <dbReference type="ARBA" id="ARBA00004196"/>
    </source>
</evidence>
<dbReference type="GO" id="GO:0016491">
    <property type="term" value="F:oxidoreductase activity"/>
    <property type="evidence" value="ECO:0007669"/>
    <property type="project" value="InterPro"/>
</dbReference>
<organism evidence="8 9">
    <name type="scientific">Chengkuizengella marina</name>
    <dbReference type="NCBI Taxonomy" id="2507566"/>
    <lineage>
        <taxon>Bacteria</taxon>
        <taxon>Bacillati</taxon>
        <taxon>Bacillota</taxon>
        <taxon>Bacilli</taxon>
        <taxon>Bacillales</taxon>
        <taxon>Paenibacillaceae</taxon>
        <taxon>Chengkuizengella</taxon>
    </lineage>
</organism>
<gene>
    <name evidence="8" type="ORF">ERL59_11270</name>
</gene>
<dbReference type="PROSITE" id="PS51352">
    <property type="entry name" value="THIOREDOXIN_2"/>
    <property type="match status" value="1"/>
</dbReference>
<dbReference type="Gene3D" id="3.40.30.10">
    <property type="entry name" value="Glutaredoxin"/>
    <property type="match status" value="1"/>
</dbReference>
<evidence type="ECO:0000256" key="6">
    <source>
        <dbReference type="SAM" id="Phobius"/>
    </source>
</evidence>
<keyword evidence="6" id="KW-1133">Transmembrane helix</keyword>
<proteinExistence type="predicted"/>
<keyword evidence="4" id="KW-1015">Disulfide bond</keyword>
<dbReference type="OrthoDB" id="25753at2"/>
<reference evidence="8 9" key="1">
    <citation type="submission" date="2019-01" db="EMBL/GenBank/DDBJ databases">
        <title>Chengkuizengella sp. nov., isolated from deep-sea sediment of East Pacific Ocean.</title>
        <authorList>
            <person name="Yang J."/>
            <person name="Lai Q."/>
            <person name="Shao Z."/>
        </authorList>
    </citation>
    <scope>NUCLEOTIDE SEQUENCE [LARGE SCALE GENOMIC DNA]</scope>
    <source>
        <strain evidence="8 9">YPA3-1-1</strain>
    </source>
</reference>
<dbReference type="Proteomes" id="UP000448943">
    <property type="component" value="Unassembled WGS sequence"/>
</dbReference>
<protein>
    <submittedName>
        <fullName evidence="8">TlpA family protein disulfide reductase</fullName>
    </submittedName>
</protein>
<accession>A0A6N9Q401</accession>